<evidence type="ECO:0000256" key="2">
    <source>
        <dbReference type="ARBA" id="ARBA00022475"/>
    </source>
</evidence>
<feature type="transmembrane region" description="Helical" evidence="6">
    <location>
        <begin position="12"/>
        <end position="32"/>
    </location>
</feature>
<keyword evidence="5 6" id="KW-0472">Membrane</keyword>
<dbReference type="InterPro" id="IPR051311">
    <property type="entry name" value="DedA_domain"/>
</dbReference>
<name>A0ABX0MXB1_9BURK</name>
<evidence type="ECO:0000259" key="7">
    <source>
        <dbReference type="Pfam" id="PF09335"/>
    </source>
</evidence>
<dbReference type="PANTHER" id="PTHR42709">
    <property type="entry name" value="ALKALINE PHOSPHATASE LIKE PROTEIN"/>
    <property type="match status" value="1"/>
</dbReference>
<accession>A0ABX0MXB1</accession>
<evidence type="ECO:0000256" key="4">
    <source>
        <dbReference type="ARBA" id="ARBA00022989"/>
    </source>
</evidence>
<evidence type="ECO:0000313" key="8">
    <source>
        <dbReference type="EMBL" id="NHZ67136.1"/>
    </source>
</evidence>
<keyword evidence="3 6" id="KW-0812">Transmembrane</keyword>
<proteinExistence type="predicted"/>
<reference evidence="8 9" key="1">
    <citation type="submission" date="2019-10" db="EMBL/GenBank/DDBJ databases">
        <title>Taxonomy of Antarctic Massilia spp.: description of Massilia rubra sp. nov., Massilia aquatica sp. nov., Massilia mucilaginosa sp. nov., Massilia frigida sp. nov. isolated from streams, lakes and regoliths.</title>
        <authorList>
            <person name="Holochova P."/>
            <person name="Sedlacek I."/>
            <person name="Kralova S."/>
            <person name="Maslanova I."/>
            <person name="Busse H.-J."/>
            <person name="Stankova E."/>
            <person name="Vrbovska V."/>
            <person name="Kovarovic V."/>
            <person name="Bartak M."/>
            <person name="Svec P."/>
            <person name="Pantucek R."/>
        </authorList>
    </citation>
    <scope>NUCLEOTIDE SEQUENCE [LARGE SCALE GENOMIC DNA]</scope>
    <source>
        <strain evidence="8 9">CCM 8694</strain>
    </source>
</reference>
<dbReference type="Proteomes" id="UP000610594">
    <property type="component" value="Unassembled WGS sequence"/>
</dbReference>
<evidence type="ECO:0000313" key="9">
    <source>
        <dbReference type="Proteomes" id="UP000610594"/>
    </source>
</evidence>
<evidence type="ECO:0000256" key="5">
    <source>
        <dbReference type="ARBA" id="ARBA00023136"/>
    </source>
</evidence>
<dbReference type="InterPro" id="IPR032816">
    <property type="entry name" value="VTT_dom"/>
</dbReference>
<dbReference type="Pfam" id="PF09335">
    <property type="entry name" value="VTT_dom"/>
    <property type="match status" value="1"/>
</dbReference>
<gene>
    <name evidence="8" type="ORF">F1735_33600</name>
</gene>
<comment type="subcellular location">
    <subcellularLocation>
        <location evidence="1">Cell membrane</location>
        <topology evidence="1">Multi-pass membrane protein</topology>
    </subcellularLocation>
</comment>
<feature type="transmembrane region" description="Helical" evidence="6">
    <location>
        <begin position="101"/>
        <end position="124"/>
    </location>
</feature>
<comment type="caution">
    <text evidence="8">The sequence shown here is derived from an EMBL/GenBank/DDBJ whole genome shotgun (WGS) entry which is preliminary data.</text>
</comment>
<dbReference type="PANTHER" id="PTHR42709:SF6">
    <property type="entry name" value="UNDECAPRENYL PHOSPHATE TRANSPORTER A"/>
    <property type="match status" value="1"/>
</dbReference>
<keyword evidence="9" id="KW-1185">Reference proteome</keyword>
<feature type="transmembrane region" description="Helical" evidence="6">
    <location>
        <begin position="136"/>
        <end position="154"/>
    </location>
</feature>
<dbReference type="RefSeq" id="WP_167241380.1">
    <property type="nucleotide sequence ID" value="NZ_WHJF01000299.1"/>
</dbReference>
<feature type="domain" description="VTT" evidence="7">
    <location>
        <begin position="12"/>
        <end position="121"/>
    </location>
</feature>
<organism evidence="8 9">
    <name type="scientific">Massilia genomosp. 1</name>
    <dbReference type="NCBI Taxonomy" id="2609280"/>
    <lineage>
        <taxon>Bacteria</taxon>
        <taxon>Pseudomonadati</taxon>
        <taxon>Pseudomonadota</taxon>
        <taxon>Betaproteobacteria</taxon>
        <taxon>Burkholderiales</taxon>
        <taxon>Oxalobacteraceae</taxon>
        <taxon>Telluria group</taxon>
        <taxon>Massilia</taxon>
    </lineage>
</organism>
<keyword evidence="4 6" id="KW-1133">Transmembrane helix</keyword>
<sequence>MVAEVNFHSKRHWAVISGTAGSVVGTLPWYFAGKWLGQERLRTWADKHGRWLTVSAQELDKALSTFSRHGMPALIIGRLVPAVRTLISVPAGVAGIPLLPFLAYSIGGSLLWVCALTGAGYVLQENFEAVASYVDPVSKALVALVIVAYLYRLVRFGRSR</sequence>
<dbReference type="EMBL" id="WHJF01000299">
    <property type="protein sequence ID" value="NHZ67136.1"/>
    <property type="molecule type" value="Genomic_DNA"/>
</dbReference>
<evidence type="ECO:0000256" key="1">
    <source>
        <dbReference type="ARBA" id="ARBA00004651"/>
    </source>
</evidence>
<protein>
    <submittedName>
        <fullName evidence="8">DedA family protein</fullName>
    </submittedName>
</protein>
<evidence type="ECO:0000256" key="3">
    <source>
        <dbReference type="ARBA" id="ARBA00022692"/>
    </source>
</evidence>
<evidence type="ECO:0000256" key="6">
    <source>
        <dbReference type="SAM" id="Phobius"/>
    </source>
</evidence>
<keyword evidence="2" id="KW-1003">Cell membrane</keyword>